<proteinExistence type="predicted"/>
<organism evidence="1 2">
    <name type="scientific">Candidatus Accumulibacter appositus</name>
    <dbReference type="NCBI Taxonomy" id="1454003"/>
    <lineage>
        <taxon>Bacteria</taxon>
        <taxon>Pseudomonadati</taxon>
        <taxon>Pseudomonadota</taxon>
        <taxon>Betaproteobacteria</taxon>
        <taxon>Candidatus Accumulibacter</taxon>
    </lineage>
</organism>
<dbReference type="AlphaFoldDB" id="A0A011P4Z8"/>
<comment type="caution">
    <text evidence="1">The sequence shown here is derived from an EMBL/GenBank/DDBJ whole genome shotgun (WGS) entry which is preliminary data.</text>
</comment>
<evidence type="ECO:0000313" key="2">
    <source>
        <dbReference type="Proteomes" id="UP000021816"/>
    </source>
</evidence>
<gene>
    <name evidence="1" type="ORF">AW10_04267</name>
</gene>
<protein>
    <submittedName>
        <fullName evidence="1">Uncharacterized protein</fullName>
    </submittedName>
</protein>
<evidence type="ECO:0000313" key="1">
    <source>
        <dbReference type="EMBL" id="EXI72062.1"/>
    </source>
</evidence>
<reference evidence="1 2" key="1">
    <citation type="submission" date="2014-02" db="EMBL/GenBank/DDBJ databases">
        <title>Expanding our view of genomic diversity in Candidatus Accumulibacter clades.</title>
        <authorList>
            <person name="Skennerton C.T."/>
            <person name="Barr J.J."/>
            <person name="Slater F.R."/>
            <person name="Bond P.L."/>
            <person name="Tyson G.W."/>
        </authorList>
    </citation>
    <scope>NUCLEOTIDE SEQUENCE [LARGE SCALE GENOMIC DNA]</scope>
    <source>
        <strain evidence="2">BA-92</strain>
    </source>
</reference>
<dbReference type="Proteomes" id="UP000021816">
    <property type="component" value="Unassembled WGS sequence"/>
</dbReference>
<dbReference type="EMBL" id="JEMX01000195">
    <property type="protein sequence ID" value="EXI72062.1"/>
    <property type="molecule type" value="Genomic_DNA"/>
</dbReference>
<name>A0A011P4Z8_9PROT</name>
<sequence>MVALLDVDVLVALLDADHMHHKVATHSLV</sequence>
<accession>A0A011P4Z8</accession>